<dbReference type="Proteomes" id="UP000824062">
    <property type="component" value="Unassembled WGS sequence"/>
</dbReference>
<evidence type="ECO:0000313" key="2">
    <source>
        <dbReference type="EMBL" id="HIZ46043.1"/>
    </source>
</evidence>
<keyword evidence="1" id="KW-0175">Coiled coil</keyword>
<proteinExistence type="predicted"/>
<comment type="caution">
    <text evidence="2">The sequence shown here is derived from an EMBL/GenBank/DDBJ whole genome shotgun (WGS) entry which is preliminary data.</text>
</comment>
<gene>
    <name evidence="2" type="ORF">IAA19_03365</name>
</gene>
<reference evidence="2" key="2">
    <citation type="submission" date="2021-04" db="EMBL/GenBank/DDBJ databases">
        <authorList>
            <person name="Gilroy R."/>
        </authorList>
    </citation>
    <scope>NUCLEOTIDE SEQUENCE</scope>
    <source>
        <strain evidence="2">ChiHjej12B11-14209</strain>
    </source>
</reference>
<protein>
    <submittedName>
        <fullName evidence="2">Uncharacterized protein</fullName>
    </submittedName>
</protein>
<evidence type="ECO:0000256" key="1">
    <source>
        <dbReference type="SAM" id="Coils"/>
    </source>
</evidence>
<sequence length="139" mass="15154">MTPDEQREVTEAISAGRRAIASLEEAADALDSASRWGLFDLVMGGFIASLVKRSRLDDAEGALERARADLRAFTREVRDVRAIEELRVGVGPVASTLDVLLDNPFVDLYVQKRIDDAQDSVEAAIGATKTVLARLEALR</sequence>
<reference evidence="2" key="1">
    <citation type="journal article" date="2021" name="PeerJ">
        <title>Extensive microbial diversity within the chicken gut microbiome revealed by metagenomics and culture.</title>
        <authorList>
            <person name="Gilroy R."/>
            <person name="Ravi A."/>
            <person name="Getino M."/>
            <person name="Pursley I."/>
            <person name="Horton D.L."/>
            <person name="Alikhan N.F."/>
            <person name="Baker D."/>
            <person name="Gharbi K."/>
            <person name="Hall N."/>
            <person name="Watson M."/>
            <person name="Adriaenssens E.M."/>
            <person name="Foster-Nyarko E."/>
            <person name="Jarju S."/>
            <person name="Secka A."/>
            <person name="Antonio M."/>
            <person name="Oren A."/>
            <person name="Chaudhuri R.R."/>
            <person name="La Ragione R."/>
            <person name="Hildebrand F."/>
            <person name="Pallen M.J."/>
        </authorList>
    </citation>
    <scope>NUCLEOTIDE SEQUENCE</scope>
    <source>
        <strain evidence="2">ChiHjej12B11-14209</strain>
    </source>
</reference>
<feature type="coiled-coil region" evidence="1">
    <location>
        <begin position="56"/>
        <end position="83"/>
    </location>
</feature>
<evidence type="ECO:0000313" key="3">
    <source>
        <dbReference type="Proteomes" id="UP000824062"/>
    </source>
</evidence>
<organism evidence="2 3">
    <name type="scientific">Candidatus Olsenella pullistercoris</name>
    <dbReference type="NCBI Taxonomy" id="2838712"/>
    <lineage>
        <taxon>Bacteria</taxon>
        <taxon>Bacillati</taxon>
        <taxon>Actinomycetota</taxon>
        <taxon>Coriobacteriia</taxon>
        <taxon>Coriobacteriales</taxon>
        <taxon>Atopobiaceae</taxon>
        <taxon>Olsenella</taxon>
    </lineage>
</organism>
<name>A0A9D2JDX3_9ACTN</name>
<dbReference type="EMBL" id="DXBM01000031">
    <property type="protein sequence ID" value="HIZ46043.1"/>
    <property type="molecule type" value="Genomic_DNA"/>
</dbReference>
<dbReference type="AlphaFoldDB" id="A0A9D2JDX3"/>
<accession>A0A9D2JDX3</accession>